<dbReference type="InterPro" id="IPR011990">
    <property type="entry name" value="TPR-like_helical_dom_sf"/>
</dbReference>
<dbReference type="Gene3D" id="1.25.40.10">
    <property type="entry name" value="Tetratricopeptide repeat domain"/>
    <property type="match status" value="1"/>
</dbReference>
<dbReference type="EMBL" id="NIDE01000019">
    <property type="protein sequence ID" value="OWK34825.1"/>
    <property type="molecule type" value="Genomic_DNA"/>
</dbReference>
<sequence>MSSLHDRIAQFRKMATDDPDNELGHFRLGQLLMEDNQHAAAVEAFEKTVELSPNSRRSTSTSGNVTANSVRRTRRSKC</sequence>
<proteinExistence type="predicted"/>
<dbReference type="AlphaFoldDB" id="A0A225DEL2"/>
<feature type="repeat" description="TPR" evidence="1">
    <location>
        <begin position="22"/>
        <end position="55"/>
    </location>
</feature>
<dbReference type="SUPFAM" id="SSF48452">
    <property type="entry name" value="TPR-like"/>
    <property type="match status" value="1"/>
</dbReference>
<dbReference type="Proteomes" id="UP000214646">
    <property type="component" value="Unassembled WGS sequence"/>
</dbReference>
<comment type="caution">
    <text evidence="3">The sequence shown here is derived from an EMBL/GenBank/DDBJ whole genome shotgun (WGS) entry which is preliminary data.</text>
</comment>
<dbReference type="InterPro" id="IPR019734">
    <property type="entry name" value="TPR_rpt"/>
</dbReference>
<name>A0A225DEL2_9BACT</name>
<organism evidence="3 4">
    <name type="scientific">Fimbriiglobus ruber</name>
    <dbReference type="NCBI Taxonomy" id="1908690"/>
    <lineage>
        <taxon>Bacteria</taxon>
        <taxon>Pseudomonadati</taxon>
        <taxon>Planctomycetota</taxon>
        <taxon>Planctomycetia</taxon>
        <taxon>Gemmatales</taxon>
        <taxon>Gemmataceae</taxon>
        <taxon>Fimbriiglobus</taxon>
    </lineage>
</organism>
<feature type="compositionally biased region" description="Polar residues" evidence="2">
    <location>
        <begin position="51"/>
        <end position="70"/>
    </location>
</feature>
<gene>
    <name evidence="3" type="ORF">FRUB_09667</name>
</gene>
<evidence type="ECO:0000313" key="3">
    <source>
        <dbReference type="EMBL" id="OWK34825.1"/>
    </source>
</evidence>
<feature type="region of interest" description="Disordered" evidence="2">
    <location>
        <begin position="47"/>
        <end position="78"/>
    </location>
</feature>
<reference evidence="4" key="1">
    <citation type="submission" date="2017-06" db="EMBL/GenBank/DDBJ databases">
        <title>Genome analysis of Fimbriiglobus ruber SP5, the first member of the order Planctomycetales with confirmed chitinolytic capability.</title>
        <authorList>
            <person name="Ravin N.V."/>
            <person name="Rakitin A.L."/>
            <person name="Ivanova A.A."/>
            <person name="Beletsky A.V."/>
            <person name="Kulichevskaya I.S."/>
            <person name="Mardanov A.V."/>
            <person name="Dedysh S.N."/>
        </authorList>
    </citation>
    <scope>NUCLEOTIDE SEQUENCE [LARGE SCALE GENOMIC DNA]</scope>
    <source>
        <strain evidence="4">SP5</strain>
    </source>
</reference>
<accession>A0A225DEL2</accession>
<evidence type="ECO:0000313" key="4">
    <source>
        <dbReference type="Proteomes" id="UP000214646"/>
    </source>
</evidence>
<dbReference type="PROSITE" id="PS50005">
    <property type="entry name" value="TPR"/>
    <property type="match status" value="1"/>
</dbReference>
<evidence type="ECO:0000256" key="2">
    <source>
        <dbReference type="SAM" id="MobiDB-lite"/>
    </source>
</evidence>
<dbReference type="RefSeq" id="WP_238603019.1">
    <property type="nucleotide sequence ID" value="NZ_NIDE01000019.1"/>
</dbReference>
<evidence type="ECO:0000256" key="1">
    <source>
        <dbReference type="PROSITE-ProRule" id="PRU00339"/>
    </source>
</evidence>
<protein>
    <submittedName>
        <fullName evidence="3">Uncharacterized protein</fullName>
    </submittedName>
</protein>
<keyword evidence="4" id="KW-1185">Reference proteome</keyword>
<keyword evidence="1" id="KW-0802">TPR repeat</keyword>